<sequence length="707" mass="77050">MSHNHRPMSIDAMLDMERLEVLKLLENSNAQAPPPAERVRSASPYAASRSPVRSLLDIAEEGPSTSPSRKKPAPLTQAPVRSMLDIDGPPLSPQPSVRSMLDIDAPVPSGASQSSTRTAPSSPTLGADPAYRTASQQSQSRSGGSRNDNISNYQFSDILTQHGGPQMPKRSSQSQSQSQSQSSRRQQGSSMADALRNTDLSGLVPTGDRRRHSSIGGRKSMSPHSRLGNRSRSPATFSPHLPPNKVMLGDGQIMDINNAYRRLSDANLAFAGGSLSQLPLRKQSEEAGEGRLIKDYLGPDGEHLGSSDEEDDRFSSDDEDRGRKMAPRSPSPSLLLSAESMSPSRAGKPDRQAQSLLAAAEDERVQVASQQPKYQYKSLLPEPEIKIINASGDTVKPAKASVHPHTNYDHAPGEQTPSVMDSEEEADVDDIKRAQKLSFAMTAITSTPEANRAIRIMYRGKWKEIAKQAEEEHRRLRKYLVATDLSEESTHAVEWAIGTVLRDGDTLIAIYCIDEETGIVGDAGSTAEDSPAAREQAAALSVATGSKGASSGQLLEFRRPSAFHLRRDSSGTPGSSPARDDRSKAEEERHRAVQVITEKVMRLLRKTRLQIRVVVEVLHCKNPKHLITEVIDHLEPTLVVIGSRGRSALKGVILGSFSNYLVTKSSVPVMVARKRLRKQSKYKRTAVRQVNNLKNPAARSLANAKID</sequence>
<feature type="domain" description="UspA" evidence="2">
    <location>
        <begin position="477"/>
        <end position="540"/>
    </location>
</feature>
<dbReference type="InterPro" id="IPR006016">
    <property type="entry name" value="UspA"/>
</dbReference>
<dbReference type="Pfam" id="PF00582">
    <property type="entry name" value="Usp"/>
    <property type="match status" value="2"/>
</dbReference>
<reference evidence="3 4" key="1">
    <citation type="journal article" date="2014" name="BMC Genomics">
        <title>Comparative genome sequencing reveals chemotype-specific gene clusters in the toxigenic black mold Stachybotrys.</title>
        <authorList>
            <person name="Semeiks J."/>
            <person name="Borek D."/>
            <person name="Otwinowski Z."/>
            <person name="Grishin N.V."/>
        </authorList>
    </citation>
    <scope>NUCLEOTIDE SEQUENCE [LARGE SCALE GENOMIC DNA]</scope>
    <source>
        <strain evidence="3 4">IBT 40285</strain>
    </source>
</reference>
<dbReference type="Proteomes" id="UP000028524">
    <property type="component" value="Unassembled WGS sequence"/>
</dbReference>
<dbReference type="OMA" id="CKNPRHL"/>
<dbReference type="PANTHER" id="PTHR46100:SF4">
    <property type="entry name" value="USPA DOMAIN-CONTAINING PROTEIN"/>
    <property type="match status" value="1"/>
</dbReference>
<name>A0A084QP15_STAC4</name>
<organism evidence="3 4">
    <name type="scientific">Stachybotrys chlorohalonatus (strain IBT 40285)</name>
    <dbReference type="NCBI Taxonomy" id="1283841"/>
    <lineage>
        <taxon>Eukaryota</taxon>
        <taxon>Fungi</taxon>
        <taxon>Dikarya</taxon>
        <taxon>Ascomycota</taxon>
        <taxon>Pezizomycotina</taxon>
        <taxon>Sordariomycetes</taxon>
        <taxon>Hypocreomycetidae</taxon>
        <taxon>Hypocreales</taxon>
        <taxon>Stachybotryaceae</taxon>
        <taxon>Stachybotrys</taxon>
    </lineage>
</organism>
<feature type="domain" description="UspA" evidence="2">
    <location>
        <begin position="575"/>
        <end position="673"/>
    </location>
</feature>
<gene>
    <name evidence="3" type="ORF">S40285_04793</name>
</gene>
<feature type="compositionally biased region" description="Polar residues" evidence="1">
    <location>
        <begin position="110"/>
        <end position="124"/>
    </location>
</feature>
<evidence type="ECO:0000259" key="2">
    <source>
        <dbReference type="Pfam" id="PF00582"/>
    </source>
</evidence>
<proteinExistence type="predicted"/>
<feature type="region of interest" description="Disordered" evidence="1">
    <location>
        <begin position="397"/>
        <end position="424"/>
    </location>
</feature>
<dbReference type="AlphaFoldDB" id="A0A084QP15"/>
<accession>A0A084QP15</accession>
<keyword evidence="4" id="KW-1185">Reference proteome</keyword>
<evidence type="ECO:0000256" key="1">
    <source>
        <dbReference type="SAM" id="MobiDB-lite"/>
    </source>
</evidence>
<dbReference type="PRINTS" id="PR01438">
    <property type="entry name" value="UNVRSLSTRESS"/>
</dbReference>
<dbReference type="EMBL" id="KL660569">
    <property type="protein sequence ID" value="KFA65700.1"/>
    <property type="molecule type" value="Genomic_DNA"/>
</dbReference>
<feature type="compositionally biased region" description="Low complexity" evidence="1">
    <location>
        <begin position="135"/>
        <end position="146"/>
    </location>
</feature>
<dbReference type="InterPro" id="IPR006015">
    <property type="entry name" value="Universal_stress_UspA"/>
</dbReference>
<dbReference type="STRING" id="1283841.A0A084QP15"/>
<dbReference type="OrthoDB" id="992776at2759"/>
<feature type="region of interest" description="Disordered" evidence="1">
    <location>
        <begin position="294"/>
        <end position="354"/>
    </location>
</feature>
<dbReference type="InParanoid" id="A0A084QP15"/>
<feature type="region of interest" description="Disordered" evidence="1">
    <location>
        <begin position="27"/>
        <end position="245"/>
    </location>
</feature>
<feature type="compositionally biased region" description="Low complexity" evidence="1">
    <location>
        <begin position="331"/>
        <end position="344"/>
    </location>
</feature>
<feature type="compositionally biased region" description="Low complexity" evidence="1">
    <location>
        <begin position="41"/>
        <end position="54"/>
    </location>
</feature>
<feature type="compositionally biased region" description="Low complexity" evidence="1">
    <location>
        <begin position="170"/>
        <end position="190"/>
    </location>
</feature>
<dbReference type="PANTHER" id="PTHR46100">
    <property type="entry name" value="IMP2'P"/>
    <property type="match status" value="1"/>
</dbReference>
<dbReference type="Gene3D" id="3.40.50.620">
    <property type="entry name" value="HUPs"/>
    <property type="match status" value="1"/>
</dbReference>
<dbReference type="CDD" id="cd23659">
    <property type="entry name" value="USP_At3g01520-like"/>
    <property type="match status" value="1"/>
</dbReference>
<feature type="compositionally biased region" description="Polar residues" evidence="1">
    <location>
        <begin position="147"/>
        <end position="159"/>
    </location>
</feature>
<dbReference type="InterPro" id="IPR014729">
    <property type="entry name" value="Rossmann-like_a/b/a_fold"/>
</dbReference>
<feature type="region of interest" description="Disordered" evidence="1">
    <location>
        <begin position="565"/>
        <end position="590"/>
    </location>
</feature>
<protein>
    <recommendedName>
        <fullName evidence="2">UspA domain-containing protein</fullName>
    </recommendedName>
</protein>
<dbReference type="HOGENOM" id="CLU_015980_0_0_1"/>
<evidence type="ECO:0000313" key="3">
    <source>
        <dbReference type="EMBL" id="KFA65700.1"/>
    </source>
</evidence>
<feature type="compositionally biased region" description="Basic and acidic residues" evidence="1">
    <location>
        <begin position="578"/>
        <end position="590"/>
    </location>
</feature>
<evidence type="ECO:0000313" key="4">
    <source>
        <dbReference type="Proteomes" id="UP000028524"/>
    </source>
</evidence>
<dbReference type="SUPFAM" id="SSF52402">
    <property type="entry name" value="Adenine nucleotide alpha hydrolases-like"/>
    <property type="match status" value="1"/>
</dbReference>
<feature type="compositionally biased region" description="Basic and acidic residues" evidence="1">
    <location>
        <begin position="313"/>
        <end position="323"/>
    </location>
</feature>